<organism evidence="2 3">
    <name type="scientific">Mesobacillus persicus</name>
    <dbReference type="NCBI Taxonomy" id="930146"/>
    <lineage>
        <taxon>Bacteria</taxon>
        <taxon>Bacillati</taxon>
        <taxon>Bacillota</taxon>
        <taxon>Bacilli</taxon>
        <taxon>Bacillales</taxon>
        <taxon>Bacillaceae</taxon>
        <taxon>Mesobacillus</taxon>
    </lineage>
</organism>
<proteinExistence type="predicted"/>
<feature type="transmembrane region" description="Helical" evidence="1">
    <location>
        <begin position="160"/>
        <end position="184"/>
    </location>
</feature>
<reference evidence="3" key="1">
    <citation type="submission" date="2016-10" db="EMBL/GenBank/DDBJ databases">
        <authorList>
            <person name="Varghese N."/>
            <person name="Submissions S."/>
        </authorList>
    </citation>
    <scope>NUCLEOTIDE SEQUENCE [LARGE SCALE GENOMIC DNA]</scope>
    <source>
        <strain evidence="3">B48,IBRC-M 10115,DSM 25386,CECT 8001</strain>
    </source>
</reference>
<feature type="transmembrane region" description="Helical" evidence="1">
    <location>
        <begin position="128"/>
        <end position="154"/>
    </location>
</feature>
<protein>
    <submittedName>
        <fullName evidence="2">Uncharacterized protein</fullName>
    </submittedName>
</protein>
<evidence type="ECO:0000313" key="3">
    <source>
        <dbReference type="Proteomes" id="UP000198553"/>
    </source>
</evidence>
<name>A0A1H8AYQ2_9BACI</name>
<gene>
    <name evidence="2" type="ORF">SAMN05192533_105212</name>
</gene>
<evidence type="ECO:0000313" key="2">
    <source>
        <dbReference type="EMBL" id="SEM75835.1"/>
    </source>
</evidence>
<dbReference type="AlphaFoldDB" id="A0A1H8AYQ2"/>
<feature type="transmembrane region" description="Helical" evidence="1">
    <location>
        <begin position="67"/>
        <end position="88"/>
    </location>
</feature>
<keyword evidence="3" id="KW-1185">Reference proteome</keyword>
<dbReference type="Proteomes" id="UP000198553">
    <property type="component" value="Unassembled WGS sequence"/>
</dbReference>
<dbReference type="NCBIfam" id="NF041644">
    <property type="entry name" value="CBO0543_fam"/>
    <property type="match status" value="1"/>
</dbReference>
<keyword evidence="1" id="KW-0812">Transmembrane</keyword>
<dbReference type="EMBL" id="FOBW01000005">
    <property type="protein sequence ID" value="SEM75835.1"/>
    <property type="molecule type" value="Genomic_DNA"/>
</dbReference>
<dbReference type="OrthoDB" id="2591789at2"/>
<dbReference type="RefSeq" id="WP_090744094.1">
    <property type="nucleotide sequence ID" value="NZ_FOBW01000005.1"/>
</dbReference>
<accession>A0A1H8AYQ2</accession>
<dbReference type="STRING" id="930146.SAMN05192533_105212"/>
<dbReference type="InterPro" id="IPR048147">
    <property type="entry name" value="CBO0543-like"/>
</dbReference>
<keyword evidence="1" id="KW-0472">Membrane</keyword>
<sequence length="198" mass="23528">MEKGQLELIDQLIKAEVEQTNRITEYWQGFSDFSHWQTWVVLAMFVIPLVILVLFIDRKKVFHLGFYGYSVHVFFAYTDIIGIERGIWFYPYKLLALLPSSFTLDASLVPVIYMLYYQYILNRGKNYYLWMLPLCLLLAFFMKPLMVGIGLFHFHGKENFWLLFAGYVFVALISKWLTDFFIFLSKSSKWSLNTRKTT</sequence>
<evidence type="ECO:0000256" key="1">
    <source>
        <dbReference type="SAM" id="Phobius"/>
    </source>
</evidence>
<feature type="transmembrane region" description="Helical" evidence="1">
    <location>
        <begin position="36"/>
        <end position="55"/>
    </location>
</feature>
<feature type="transmembrane region" description="Helical" evidence="1">
    <location>
        <begin position="94"/>
        <end position="116"/>
    </location>
</feature>
<keyword evidence="1" id="KW-1133">Transmembrane helix</keyword>